<dbReference type="EMBL" id="JAVHJL010000003">
    <property type="protein sequence ID" value="KAK6507565.1"/>
    <property type="molecule type" value="Genomic_DNA"/>
</dbReference>
<reference evidence="2 3" key="1">
    <citation type="submission" date="2023-08" db="EMBL/GenBank/DDBJ databases">
        <authorList>
            <person name="Palmer J.M."/>
        </authorList>
    </citation>
    <scope>NUCLEOTIDE SEQUENCE [LARGE SCALE GENOMIC DNA]</scope>
    <source>
        <strain evidence="2 3">TWF481</strain>
    </source>
</reference>
<dbReference type="Proteomes" id="UP001370758">
    <property type="component" value="Unassembled WGS sequence"/>
</dbReference>
<dbReference type="InterPro" id="IPR037045">
    <property type="entry name" value="S8pro/Inhibitor_I9_sf"/>
</dbReference>
<proteinExistence type="inferred from homology"/>
<evidence type="ECO:0000313" key="2">
    <source>
        <dbReference type="EMBL" id="KAK6507565.1"/>
    </source>
</evidence>
<dbReference type="InterPro" id="IPR052471">
    <property type="entry name" value="PBI_I9"/>
</dbReference>
<dbReference type="Gene3D" id="3.30.70.80">
    <property type="entry name" value="Peptidase S8 propeptide/proteinase inhibitor I9"/>
    <property type="match status" value="1"/>
</dbReference>
<gene>
    <name evidence="2" type="ORF">TWF481_005994</name>
</gene>
<sequence length="73" mass="8022">MPTTYIITIKDGVSKEEAKQHVIDSGGKITHDYSIVNAFTAEFPDGVVTTFETHPDVDSWELDGVVTTQPVNQ</sequence>
<evidence type="ECO:0000313" key="3">
    <source>
        <dbReference type="Proteomes" id="UP001370758"/>
    </source>
</evidence>
<dbReference type="PANTHER" id="PTHR28288">
    <property type="entry name" value="PROTEASE B INHIBITOR 2"/>
    <property type="match status" value="1"/>
</dbReference>
<organism evidence="2 3">
    <name type="scientific">Arthrobotrys musiformis</name>
    <dbReference type="NCBI Taxonomy" id="47236"/>
    <lineage>
        <taxon>Eukaryota</taxon>
        <taxon>Fungi</taxon>
        <taxon>Dikarya</taxon>
        <taxon>Ascomycota</taxon>
        <taxon>Pezizomycotina</taxon>
        <taxon>Orbiliomycetes</taxon>
        <taxon>Orbiliales</taxon>
        <taxon>Orbiliaceae</taxon>
        <taxon>Arthrobotrys</taxon>
    </lineage>
</organism>
<dbReference type="SUPFAM" id="SSF54897">
    <property type="entry name" value="Protease propeptides/inhibitors"/>
    <property type="match status" value="1"/>
</dbReference>
<protein>
    <recommendedName>
        <fullName evidence="4">Inhibitor I9 domain-containing protein</fullName>
    </recommendedName>
</protein>
<evidence type="ECO:0000256" key="1">
    <source>
        <dbReference type="ARBA" id="ARBA00038069"/>
    </source>
</evidence>
<dbReference type="PANTHER" id="PTHR28288:SF2">
    <property type="entry name" value="PROTEASE B INHIBITOR 2"/>
    <property type="match status" value="1"/>
</dbReference>
<comment type="caution">
    <text evidence="2">The sequence shown here is derived from an EMBL/GenBank/DDBJ whole genome shotgun (WGS) entry which is preliminary data.</text>
</comment>
<accession>A0AAV9WHG4</accession>
<dbReference type="GO" id="GO:0004866">
    <property type="term" value="F:endopeptidase inhibitor activity"/>
    <property type="evidence" value="ECO:0007669"/>
    <property type="project" value="TreeGrafter"/>
</dbReference>
<dbReference type="GO" id="GO:0042144">
    <property type="term" value="P:vacuole fusion, non-autophagic"/>
    <property type="evidence" value="ECO:0007669"/>
    <property type="project" value="TreeGrafter"/>
</dbReference>
<comment type="similarity">
    <text evidence="1">Belongs to the protease inhibitor I9 family.</text>
</comment>
<name>A0AAV9WHG4_9PEZI</name>
<evidence type="ECO:0008006" key="4">
    <source>
        <dbReference type="Google" id="ProtNLM"/>
    </source>
</evidence>
<keyword evidence="3" id="KW-1185">Reference proteome</keyword>
<dbReference type="AlphaFoldDB" id="A0AAV9WHG4"/>